<gene>
    <name evidence="4" type="ORF">MEDL_53886</name>
</gene>
<dbReference type="InterPro" id="IPR042509">
    <property type="entry name" value="ZCCHC3"/>
</dbReference>
<dbReference type="AlphaFoldDB" id="A0A8S3UHE2"/>
<evidence type="ECO:0000259" key="3">
    <source>
        <dbReference type="PROSITE" id="PS50158"/>
    </source>
</evidence>
<keyword evidence="5" id="KW-1185">Reference proteome</keyword>
<evidence type="ECO:0000256" key="1">
    <source>
        <dbReference type="PROSITE-ProRule" id="PRU00047"/>
    </source>
</evidence>
<feature type="region of interest" description="Disordered" evidence="2">
    <location>
        <begin position="332"/>
        <end position="397"/>
    </location>
</feature>
<sequence>MGDKTYPLDDNYSKEQTVRVNVGSTKVITPELVIDEIEKKCGVGSVLACVPKNDNNYEVVMRERRNVGEISGDGLFIQGKSISVNELVSVFRIVSIFNMSMYVTDEEIIDRFDRMGVEIVTDIRKRKMSSRSNVYDGTRVFKVKLPPTLASIPYSMKFTVSGKETAYYRVIHNDQVKVCSGCYSAEHLYKDCPEFKCFKCGQQGHISKNCLENKCKSCLRPYSDCDCLTRKRYFGEGFGHIPEGKRKTPWGRVSDHKRKYQEIITSSEENNTELKESENDLISGNTLDVGPSVISSEQGTSDDVKKSKVVKVVADVHTSDIMCDDIEANGEDWNGDDVNRNGNGNGDGAIGDGIGNGDEDDDDEYTDADEAMADDVTETVDNASENGEKTKIATDNSEQTKIATDNGVKTKIATEMTNKDSEQISEGHIVTVNSNISKCNVLLSTNEIMNENVSCETNVNDEKISNIPSLEQKCSQGGDDGVFGELDEISMDTDPLTDEESEWASVEDKCKNIFKKNARRKSLKVKVNVRAAMLAHQKKIETNKNGL</sequence>
<reference evidence="4" key="1">
    <citation type="submission" date="2021-03" db="EMBL/GenBank/DDBJ databases">
        <authorList>
            <person name="Bekaert M."/>
        </authorList>
    </citation>
    <scope>NUCLEOTIDE SEQUENCE</scope>
</reference>
<dbReference type="GO" id="GO:0008270">
    <property type="term" value="F:zinc ion binding"/>
    <property type="evidence" value="ECO:0007669"/>
    <property type="project" value="UniProtKB-KW"/>
</dbReference>
<keyword evidence="1" id="KW-0479">Metal-binding</keyword>
<dbReference type="OrthoDB" id="6128564at2759"/>
<dbReference type="SUPFAM" id="SSF57756">
    <property type="entry name" value="Retrovirus zinc finger-like domains"/>
    <property type="match status" value="1"/>
</dbReference>
<feature type="domain" description="CCHC-type" evidence="3">
    <location>
        <begin position="196"/>
        <end position="210"/>
    </location>
</feature>
<dbReference type="GO" id="GO:0002218">
    <property type="term" value="P:activation of innate immune response"/>
    <property type="evidence" value="ECO:0007669"/>
    <property type="project" value="InterPro"/>
</dbReference>
<dbReference type="GO" id="GO:0003690">
    <property type="term" value="F:double-stranded DNA binding"/>
    <property type="evidence" value="ECO:0007669"/>
    <property type="project" value="InterPro"/>
</dbReference>
<evidence type="ECO:0000313" key="4">
    <source>
        <dbReference type="EMBL" id="CAG2241720.1"/>
    </source>
</evidence>
<name>A0A8S3UHE2_MYTED</name>
<dbReference type="PANTHER" id="PTHR22639">
    <property type="entry name" value="GAG-RELATED PROTEIN"/>
    <property type="match status" value="1"/>
</dbReference>
<dbReference type="EMBL" id="CAJPWZ010002592">
    <property type="protein sequence ID" value="CAG2241720.1"/>
    <property type="molecule type" value="Genomic_DNA"/>
</dbReference>
<dbReference type="GO" id="GO:0003723">
    <property type="term" value="F:RNA binding"/>
    <property type="evidence" value="ECO:0007669"/>
    <property type="project" value="InterPro"/>
</dbReference>
<protein>
    <recommendedName>
        <fullName evidence="3">CCHC-type domain-containing protein</fullName>
    </recommendedName>
</protein>
<dbReference type="InterPro" id="IPR036875">
    <property type="entry name" value="Znf_CCHC_sf"/>
</dbReference>
<dbReference type="PROSITE" id="PS50158">
    <property type="entry name" value="ZF_CCHC"/>
    <property type="match status" value="1"/>
</dbReference>
<dbReference type="Proteomes" id="UP000683360">
    <property type="component" value="Unassembled WGS sequence"/>
</dbReference>
<dbReference type="PANTHER" id="PTHR22639:SF3">
    <property type="entry name" value="ZINC FINGER CCHC DOMAIN-CONTAINING PROTEIN 3"/>
    <property type="match status" value="1"/>
</dbReference>
<evidence type="ECO:0000256" key="2">
    <source>
        <dbReference type="SAM" id="MobiDB-lite"/>
    </source>
</evidence>
<dbReference type="SMART" id="SM00343">
    <property type="entry name" value="ZnF_C2HC"/>
    <property type="match status" value="2"/>
</dbReference>
<dbReference type="InterPro" id="IPR001878">
    <property type="entry name" value="Znf_CCHC"/>
</dbReference>
<dbReference type="Pfam" id="PF00098">
    <property type="entry name" value="zf-CCHC"/>
    <property type="match status" value="1"/>
</dbReference>
<dbReference type="Gene3D" id="4.10.60.10">
    <property type="entry name" value="Zinc finger, CCHC-type"/>
    <property type="match status" value="1"/>
</dbReference>
<proteinExistence type="predicted"/>
<comment type="caution">
    <text evidence="4">The sequence shown here is derived from an EMBL/GenBank/DDBJ whole genome shotgun (WGS) entry which is preliminary data.</text>
</comment>
<keyword evidence="1" id="KW-0862">Zinc</keyword>
<accession>A0A8S3UHE2</accession>
<feature type="compositionally biased region" description="Gly residues" evidence="2">
    <location>
        <begin position="343"/>
        <end position="356"/>
    </location>
</feature>
<keyword evidence="1" id="KW-0863">Zinc-finger</keyword>
<feature type="compositionally biased region" description="Acidic residues" evidence="2">
    <location>
        <begin position="357"/>
        <end position="378"/>
    </location>
</feature>
<organism evidence="4 5">
    <name type="scientific">Mytilus edulis</name>
    <name type="common">Blue mussel</name>
    <dbReference type="NCBI Taxonomy" id="6550"/>
    <lineage>
        <taxon>Eukaryota</taxon>
        <taxon>Metazoa</taxon>
        <taxon>Spiralia</taxon>
        <taxon>Lophotrochozoa</taxon>
        <taxon>Mollusca</taxon>
        <taxon>Bivalvia</taxon>
        <taxon>Autobranchia</taxon>
        <taxon>Pteriomorphia</taxon>
        <taxon>Mytilida</taxon>
        <taxon>Mytiloidea</taxon>
        <taxon>Mytilidae</taxon>
        <taxon>Mytilinae</taxon>
        <taxon>Mytilus</taxon>
    </lineage>
</organism>
<evidence type="ECO:0000313" key="5">
    <source>
        <dbReference type="Proteomes" id="UP000683360"/>
    </source>
</evidence>